<evidence type="ECO:0000313" key="2">
    <source>
        <dbReference type="Proteomes" id="UP000051952"/>
    </source>
</evidence>
<dbReference type="EMBL" id="CYKH01001040">
    <property type="protein sequence ID" value="CUI14369.1"/>
    <property type="molecule type" value="Genomic_DNA"/>
</dbReference>
<evidence type="ECO:0000313" key="1">
    <source>
        <dbReference type="EMBL" id="CUI14369.1"/>
    </source>
</evidence>
<name>A0A0S4KHF6_BODSA</name>
<dbReference type="VEuPathDB" id="TriTrypDB:BSAL_86180"/>
<protein>
    <submittedName>
        <fullName evidence="1">Uncharacterized protein</fullName>
    </submittedName>
</protein>
<organism evidence="1 2">
    <name type="scientific">Bodo saltans</name>
    <name type="common">Flagellated protozoan</name>
    <dbReference type="NCBI Taxonomy" id="75058"/>
    <lineage>
        <taxon>Eukaryota</taxon>
        <taxon>Discoba</taxon>
        <taxon>Euglenozoa</taxon>
        <taxon>Kinetoplastea</taxon>
        <taxon>Metakinetoplastina</taxon>
        <taxon>Eubodonida</taxon>
        <taxon>Bodonidae</taxon>
        <taxon>Bodo</taxon>
    </lineage>
</organism>
<gene>
    <name evidence="1" type="ORF">BSAL_86180</name>
</gene>
<dbReference type="Proteomes" id="UP000051952">
    <property type="component" value="Unassembled WGS sequence"/>
</dbReference>
<keyword evidence="2" id="KW-1185">Reference proteome</keyword>
<accession>A0A0S4KHF6</accession>
<dbReference type="AlphaFoldDB" id="A0A0S4KHF6"/>
<reference evidence="2" key="1">
    <citation type="submission" date="2015-09" db="EMBL/GenBank/DDBJ databases">
        <authorList>
            <consortium name="Pathogen Informatics"/>
        </authorList>
    </citation>
    <scope>NUCLEOTIDE SEQUENCE [LARGE SCALE GENOMIC DNA]</scope>
    <source>
        <strain evidence="2">Lake Konstanz</strain>
    </source>
</reference>
<proteinExistence type="predicted"/>
<sequence length="168" mass="17616">MANHSIEVTPEVLVELLMATATVLREATAGHTTNPSAAAALQSTGRVLLVARGGTGTHSTAPHAAGATNSSVTLEGDGVSLQALSDTAQAIGLTLMRSIMTGPPRRGSTLQVGNSRTHHQPFCCCRTAINRTRTIGSWWGPVHCATCSWRHQLLGDSGGRRREPPGFI</sequence>